<accession>A0AAW8CU28</accession>
<dbReference type="EMBL" id="JAUSRD010000006">
    <property type="protein sequence ID" value="MDP9893800.1"/>
    <property type="molecule type" value="Genomic_DNA"/>
</dbReference>
<keyword evidence="4" id="KW-0762">Sugar transport</keyword>
<name>A0AAW8CU28_9BURK</name>
<dbReference type="CDD" id="cd13585">
    <property type="entry name" value="PBP2_TMBP_like"/>
    <property type="match status" value="1"/>
</dbReference>
<dbReference type="PANTHER" id="PTHR43649">
    <property type="entry name" value="ARABINOSE-BINDING PROTEIN-RELATED"/>
    <property type="match status" value="1"/>
</dbReference>
<dbReference type="Pfam" id="PF01547">
    <property type="entry name" value="SBP_bac_1"/>
    <property type="match status" value="1"/>
</dbReference>
<protein>
    <submittedName>
        <fullName evidence="4">Multiple sugar transport system substrate-binding protein</fullName>
    </submittedName>
</protein>
<dbReference type="InterPro" id="IPR019546">
    <property type="entry name" value="TAT_signal_bac_arc"/>
</dbReference>
<comment type="similarity">
    <text evidence="2">Belongs to the bacterial solute-binding protein 1 family.</text>
</comment>
<feature type="chain" id="PRO_5043868915" evidence="3">
    <location>
        <begin position="23"/>
        <end position="469"/>
    </location>
</feature>
<dbReference type="InterPro" id="IPR006059">
    <property type="entry name" value="SBP"/>
</dbReference>
<reference evidence="4" key="1">
    <citation type="submission" date="2023-07" db="EMBL/GenBank/DDBJ databases">
        <title>Sorghum-associated microbial communities from plants grown in Nebraska, USA.</title>
        <authorList>
            <person name="Schachtman D."/>
        </authorList>
    </citation>
    <scope>NUCLEOTIDE SEQUENCE</scope>
    <source>
        <strain evidence="4">DS3754</strain>
    </source>
</reference>
<dbReference type="InterPro" id="IPR050490">
    <property type="entry name" value="Bact_solute-bd_prot1"/>
</dbReference>
<dbReference type="SUPFAM" id="SSF53850">
    <property type="entry name" value="Periplasmic binding protein-like II"/>
    <property type="match status" value="1"/>
</dbReference>
<dbReference type="PANTHER" id="PTHR43649:SF12">
    <property type="entry name" value="DIACETYLCHITOBIOSE BINDING PROTEIN DASA"/>
    <property type="match status" value="1"/>
</dbReference>
<evidence type="ECO:0000313" key="5">
    <source>
        <dbReference type="Proteomes" id="UP001242045"/>
    </source>
</evidence>
<gene>
    <name evidence="4" type="ORF">J2W31_002915</name>
</gene>
<dbReference type="GO" id="GO:0042597">
    <property type="term" value="C:periplasmic space"/>
    <property type="evidence" value="ECO:0007669"/>
    <property type="project" value="UniProtKB-SubCell"/>
</dbReference>
<dbReference type="AlphaFoldDB" id="A0AAW8CU28"/>
<evidence type="ECO:0000256" key="2">
    <source>
        <dbReference type="ARBA" id="ARBA00008520"/>
    </source>
</evidence>
<dbReference type="Gene3D" id="3.40.190.10">
    <property type="entry name" value="Periplasmic binding protein-like II"/>
    <property type="match status" value="2"/>
</dbReference>
<evidence type="ECO:0000256" key="1">
    <source>
        <dbReference type="ARBA" id="ARBA00004418"/>
    </source>
</evidence>
<dbReference type="NCBIfam" id="TIGR01409">
    <property type="entry name" value="TAT_signal_seq"/>
    <property type="match status" value="1"/>
</dbReference>
<feature type="signal peptide" evidence="3">
    <location>
        <begin position="1"/>
        <end position="22"/>
    </location>
</feature>
<dbReference type="PROSITE" id="PS51318">
    <property type="entry name" value="TAT"/>
    <property type="match status" value="1"/>
</dbReference>
<sequence length="469" mass="49738">MRRKQNALAASGSLATASSAIASALNRRRFIGTAAALSAAGALAACGKKDAEAPPPVASADVGASGKKYAGQSLNLLFNQPHALAGKLLAQEFEALTGAKVTVTPVPYDQLHAQATLDVQSGANQFDVIDYFYHTLGALVADKVVVDVTDRIARDAAQIEPGDFLPSLYDTYTLRDGRRWGLPYDGDTHVLFYNTEIFGRHGLTAPKTWDDYYNAARLITEKESANGIYGAVVQGFKIPVIVGSSYANRLAGFGGSFFTPDGKPALTSPQAIAAAEELARIVPYALPTPAETAFEHALPAFLSGKAAMIDFWTDLGVTAQDPASSKIVDKWALVQLPVGGENKTPRAALNAGFGLGITAGTKKTELAWEFIKWATSKDISLQQDVLPGSGIDPNRTSVLNHPDYIKAAPILQPQLKAAIGDALAWPLQAQSPKLMDTLTEQLALIVSGKKKPREALEAAQASWVQLLAA</sequence>
<evidence type="ECO:0000313" key="4">
    <source>
        <dbReference type="EMBL" id="MDP9893800.1"/>
    </source>
</evidence>
<dbReference type="InterPro" id="IPR006311">
    <property type="entry name" value="TAT_signal"/>
</dbReference>
<comment type="subcellular location">
    <subcellularLocation>
        <location evidence="1">Periplasm</location>
    </subcellularLocation>
</comment>
<keyword evidence="3" id="KW-0732">Signal</keyword>
<organism evidence="4 5">
    <name type="scientific">Variovorax boronicumulans</name>
    <dbReference type="NCBI Taxonomy" id="436515"/>
    <lineage>
        <taxon>Bacteria</taxon>
        <taxon>Pseudomonadati</taxon>
        <taxon>Pseudomonadota</taxon>
        <taxon>Betaproteobacteria</taxon>
        <taxon>Burkholderiales</taxon>
        <taxon>Comamonadaceae</taxon>
        <taxon>Variovorax</taxon>
    </lineage>
</organism>
<comment type="caution">
    <text evidence="4">The sequence shown here is derived from an EMBL/GenBank/DDBJ whole genome shotgun (WGS) entry which is preliminary data.</text>
</comment>
<keyword evidence="4" id="KW-0813">Transport</keyword>
<dbReference type="RefSeq" id="WP_307685169.1">
    <property type="nucleotide sequence ID" value="NZ_JAUSRD010000006.1"/>
</dbReference>
<proteinExistence type="inferred from homology"/>
<evidence type="ECO:0000256" key="3">
    <source>
        <dbReference type="SAM" id="SignalP"/>
    </source>
</evidence>
<dbReference type="Proteomes" id="UP001242045">
    <property type="component" value="Unassembled WGS sequence"/>
</dbReference>